<dbReference type="GO" id="GO:0015031">
    <property type="term" value="P:protein transport"/>
    <property type="evidence" value="ECO:0007669"/>
    <property type="project" value="UniProtKB-KW"/>
</dbReference>
<dbReference type="PANTHER" id="PTHR35329">
    <property type="entry name" value="CHITIN SYNTHASE EXPORT CHAPERONE"/>
    <property type="match status" value="1"/>
</dbReference>
<dbReference type="InterPro" id="IPR022057">
    <property type="entry name" value="Chs7"/>
</dbReference>
<dbReference type="eggNOG" id="ENOG502QRVH">
    <property type="taxonomic scope" value="Eukaryota"/>
</dbReference>
<gene>
    <name evidence="13" type="ORF">SPPG_02074</name>
</gene>
<proteinExistence type="inferred from homology"/>
<evidence type="ECO:0000256" key="9">
    <source>
        <dbReference type="ARBA" id="ARBA00022989"/>
    </source>
</evidence>
<dbReference type="OMA" id="TVWEVKD"/>
<evidence type="ECO:0000256" key="7">
    <source>
        <dbReference type="ARBA" id="ARBA00022824"/>
    </source>
</evidence>
<sequence>MTSFQFGKFDYFCSQIALSLCPYIGPDNGVEPECYSRNIEMGSLLIFEPATLVIHLIALVMTGIMIYHIKTKYTAVGRKEIVMFFYMYFVTIVLEFFVISGIIPTAHSSYPYFAAAHIAMVITTLWCLLLNGFVGFQWAEDGTPLSLWSIRISSLIIFGISFFISIATFQNIAGFSRTSPTPLFIIYFVFGAAFILIYVLLQIVLVVNTLDDRWPLGDILFGFTFFVVGRIFEYVISKEICDMAKHYVDGMFFGTICTLLAVMMVYKYWDSITKEDLEFSVGGKSNVWEIKDPLLSDDGLAAMGRDERMYDRY</sequence>
<keyword evidence="14" id="KW-1185">Reference proteome</keyword>
<feature type="transmembrane region" description="Helical" evidence="12">
    <location>
        <begin position="248"/>
        <end position="269"/>
    </location>
</feature>
<dbReference type="VEuPathDB" id="FungiDB:SPPG_02074"/>
<reference evidence="13 14" key="1">
    <citation type="submission" date="2009-08" db="EMBL/GenBank/DDBJ databases">
        <title>The Genome Sequence of Spizellomyces punctatus strain DAOM BR117.</title>
        <authorList>
            <consortium name="The Broad Institute Genome Sequencing Platform"/>
            <person name="Russ C."/>
            <person name="Cuomo C."/>
            <person name="Shea T."/>
            <person name="Young S.K."/>
            <person name="Zeng Q."/>
            <person name="Koehrsen M."/>
            <person name="Haas B."/>
            <person name="Borodovsky M."/>
            <person name="Guigo R."/>
            <person name="Alvarado L."/>
            <person name="Berlin A."/>
            <person name="Bochicchio J."/>
            <person name="Borenstein D."/>
            <person name="Chapman S."/>
            <person name="Chen Z."/>
            <person name="Engels R."/>
            <person name="Freedman E."/>
            <person name="Gellesch M."/>
            <person name="Goldberg J."/>
            <person name="Griggs A."/>
            <person name="Gujja S."/>
            <person name="Heiman D."/>
            <person name="Hepburn T."/>
            <person name="Howarth C."/>
            <person name="Jen D."/>
            <person name="Larson L."/>
            <person name="Lewis B."/>
            <person name="Mehta T."/>
            <person name="Park D."/>
            <person name="Pearson M."/>
            <person name="Roberts A."/>
            <person name="Saif S."/>
            <person name="Shenoy N."/>
            <person name="Sisk P."/>
            <person name="Stolte C."/>
            <person name="Sykes S."/>
            <person name="Thomson T."/>
            <person name="Walk T."/>
            <person name="White J."/>
            <person name="Yandava C."/>
            <person name="Burger G."/>
            <person name="Gray M.W."/>
            <person name="Holland P.W.H."/>
            <person name="King N."/>
            <person name="Lang F.B.F."/>
            <person name="Roger A.J."/>
            <person name="Ruiz-Trillo I."/>
            <person name="Lander E."/>
            <person name="Nusbaum C."/>
        </authorList>
    </citation>
    <scope>NUCLEOTIDE SEQUENCE [LARGE SCALE GENOMIC DNA]</scope>
    <source>
        <strain evidence="13 14">DAOM BR117</strain>
    </source>
</reference>
<evidence type="ECO:0000313" key="13">
    <source>
        <dbReference type="EMBL" id="KND03001.1"/>
    </source>
</evidence>
<feature type="transmembrane region" description="Helical" evidence="12">
    <location>
        <begin position="81"/>
        <end position="103"/>
    </location>
</feature>
<keyword evidence="7" id="KW-0256">Endoplasmic reticulum</keyword>
<accession>A0A0L0HNJ3</accession>
<evidence type="ECO:0000256" key="4">
    <source>
        <dbReference type="ARBA" id="ARBA00018354"/>
    </source>
</evidence>
<dbReference type="RefSeq" id="XP_016611040.1">
    <property type="nucleotide sequence ID" value="XM_016750376.1"/>
</dbReference>
<keyword evidence="10 12" id="KW-0472">Membrane</keyword>
<dbReference type="PANTHER" id="PTHR35329:SF2">
    <property type="entry name" value="CHITIN SYNTHASE EXPORT CHAPERONE"/>
    <property type="match status" value="1"/>
</dbReference>
<dbReference type="GO" id="GO:0051082">
    <property type="term" value="F:unfolded protein binding"/>
    <property type="evidence" value="ECO:0007669"/>
    <property type="project" value="TreeGrafter"/>
</dbReference>
<dbReference type="STRING" id="645134.A0A0L0HNJ3"/>
<evidence type="ECO:0000256" key="2">
    <source>
        <dbReference type="ARBA" id="ARBA00004586"/>
    </source>
</evidence>
<evidence type="ECO:0000256" key="6">
    <source>
        <dbReference type="ARBA" id="ARBA00022692"/>
    </source>
</evidence>
<dbReference type="Pfam" id="PF12271">
    <property type="entry name" value="Chs7"/>
    <property type="match status" value="1"/>
</dbReference>
<dbReference type="GO" id="GO:0071555">
    <property type="term" value="P:cell wall organization"/>
    <property type="evidence" value="ECO:0007669"/>
    <property type="project" value="UniProtKB-KW"/>
</dbReference>
<feature type="transmembrane region" description="Helical" evidence="12">
    <location>
        <begin position="184"/>
        <end position="207"/>
    </location>
</feature>
<feature type="transmembrane region" description="Helical" evidence="12">
    <location>
        <begin position="219"/>
        <end position="236"/>
    </location>
</feature>
<comment type="similarity">
    <text evidence="3">Belongs to the CHS7 family.</text>
</comment>
<evidence type="ECO:0000256" key="5">
    <source>
        <dbReference type="ARBA" id="ARBA00022448"/>
    </source>
</evidence>
<dbReference type="GO" id="GO:0005789">
    <property type="term" value="C:endoplasmic reticulum membrane"/>
    <property type="evidence" value="ECO:0007669"/>
    <property type="project" value="UniProtKB-SubCell"/>
</dbReference>
<protein>
    <recommendedName>
        <fullName evidence="4">Chitin synthase export chaperone</fullName>
    </recommendedName>
</protein>
<organism evidence="13 14">
    <name type="scientific">Spizellomyces punctatus (strain DAOM BR117)</name>
    <dbReference type="NCBI Taxonomy" id="645134"/>
    <lineage>
        <taxon>Eukaryota</taxon>
        <taxon>Fungi</taxon>
        <taxon>Fungi incertae sedis</taxon>
        <taxon>Chytridiomycota</taxon>
        <taxon>Chytridiomycota incertae sedis</taxon>
        <taxon>Chytridiomycetes</taxon>
        <taxon>Spizellomycetales</taxon>
        <taxon>Spizellomycetaceae</taxon>
        <taxon>Spizellomyces</taxon>
    </lineage>
</organism>
<dbReference type="EMBL" id="KQ257452">
    <property type="protein sequence ID" value="KND03001.1"/>
    <property type="molecule type" value="Genomic_DNA"/>
</dbReference>
<name>A0A0L0HNJ3_SPIPD</name>
<keyword evidence="6 12" id="KW-0812">Transmembrane</keyword>
<evidence type="ECO:0000256" key="12">
    <source>
        <dbReference type="SAM" id="Phobius"/>
    </source>
</evidence>
<evidence type="ECO:0000256" key="10">
    <source>
        <dbReference type="ARBA" id="ARBA00023136"/>
    </source>
</evidence>
<feature type="transmembrane region" description="Helical" evidence="12">
    <location>
        <begin position="45"/>
        <end position="69"/>
    </location>
</feature>
<evidence type="ECO:0000256" key="11">
    <source>
        <dbReference type="ARBA" id="ARBA00023316"/>
    </source>
</evidence>
<feature type="transmembrane region" description="Helical" evidence="12">
    <location>
        <begin position="110"/>
        <end position="136"/>
    </location>
</feature>
<dbReference type="GO" id="GO:0006457">
    <property type="term" value="P:protein folding"/>
    <property type="evidence" value="ECO:0007669"/>
    <property type="project" value="TreeGrafter"/>
</dbReference>
<feature type="transmembrane region" description="Helical" evidence="12">
    <location>
        <begin position="148"/>
        <end position="172"/>
    </location>
</feature>
<dbReference type="GeneID" id="27685692"/>
<keyword evidence="11" id="KW-0961">Cell wall biogenesis/degradation</keyword>
<keyword evidence="8" id="KW-0653">Protein transport</keyword>
<evidence type="ECO:0000313" key="14">
    <source>
        <dbReference type="Proteomes" id="UP000053201"/>
    </source>
</evidence>
<dbReference type="Proteomes" id="UP000053201">
    <property type="component" value="Unassembled WGS sequence"/>
</dbReference>
<evidence type="ECO:0000256" key="8">
    <source>
        <dbReference type="ARBA" id="ARBA00022927"/>
    </source>
</evidence>
<keyword evidence="5" id="KW-0813">Transport</keyword>
<dbReference type="OrthoDB" id="2189463at2759"/>
<evidence type="ECO:0000256" key="3">
    <source>
        <dbReference type="ARBA" id="ARBA00009274"/>
    </source>
</evidence>
<dbReference type="AlphaFoldDB" id="A0A0L0HNJ3"/>
<comment type="subcellular location">
    <subcellularLocation>
        <location evidence="1">Endomembrane system</location>
        <topology evidence="1">Multi-pass membrane protein</topology>
    </subcellularLocation>
    <subcellularLocation>
        <location evidence="2">Endoplasmic reticulum membrane</location>
    </subcellularLocation>
</comment>
<keyword evidence="9 12" id="KW-1133">Transmembrane helix</keyword>
<dbReference type="InParanoid" id="A0A0L0HNJ3"/>
<evidence type="ECO:0000256" key="1">
    <source>
        <dbReference type="ARBA" id="ARBA00004127"/>
    </source>
</evidence>